<feature type="region of interest" description="Disordered" evidence="1">
    <location>
        <begin position="14"/>
        <end position="35"/>
    </location>
</feature>
<accession>A0ABQ0MMA3</accession>
<dbReference type="Proteomes" id="UP000194153">
    <property type="component" value="Unassembled WGS sequence"/>
</dbReference>
<proteinExistence type="predicted"/>
<evidence type="ECO:0000313" key="2">
    <source>
        <dbReference type="EMBL" id="GAW68197.1"/>
    </source>
</evidence>
<keyword evidence="3" id="KW-1185">Reference proteome</keyword>
<protein>
    <submittedName>
        <fullName evidence="2">SAP domain-containing protein</fullName>
    </submittedName>
</protein>
<comment type="caution">
    <text evidence="2">The sequence shown here is derived from an EMBL/GenBank/DDBJ whole genome shotgun (WGS) entry which is preliminary data.</text>
</comment>
<gene>
    <name evidence="2" type="ORF">GPEL0_01r4426</name>
</gene>
<reference evidence="3" key="1">
    <citation type="submission" date="2017-05" db="EMBL/GenBank/DDBJ databases">
        <title>Draft genome sequence of Geobacter pelophilus, a iron(III)-reducing bacteria.</title>
        <authorList>
            <person name="Aoyagi T."/>
            <person name="Koike H."/>
            <person name="Morita T."/>
            <person name="Sato Y."/>
            <person name="Habe H."/>
            <person name="Hori T."/>
        </authorList>
    </citation>
    <scope>NUCLEOTIDE SEQUENCE [LARGE SCALE GENOMIC DNA]</scope>
    <source>
        <strain evidence="3">Drf2</strain>
    </source>
</reference>
<organism evidence="2 3">
    <name type="scientific">Geoanaerobacter pelophilus</name>
    <dbReference type="NCBI Taxonomy" id="60036"/>
    <lineage>
        <taxon>Bacteria</taxon>
        <taxon>Pseudomonadati</taxon>
        <taxon>Thermodesulfobacteriota</taxon>
        <taxon>Desulfuromonadia</taxon>
        <taxon>Geobacterales</taxon>
        <taxon>Geobacteraceae</taxon>
        <taxon>Geoanaerobacter</taxon>
    </lineage>
</organism>
<name>A0ABQ0MMA3_9BACT</name>
<dbReference type="EMBL" id="BDQG01000001">
    <property type="protein sequence ID" value="GAW68197.1"/>
    <property type="molecule type" value="Genomic_DNA"/>
</dbReference>
<evidence type="ECO:0000313" key="3">
    <source>
        <dbReference type="Proteomes" id="UP000194153"/>
    </source>
</evidence>
<sequence>MTIAVEAVLDRVAEHGSKPNQMKAQRGRRKGERSMKVQEIREIAQMLAIPTSKLKKGELIRVIQKTEGNAECFDSGQSGKCGQRECLWAEDCN</sequence>
<evidence type="ECO:0000256" key="1">
    <source>
        <dbReference type="SAM" id="MobiDB-lite"/>
    </source>
</evidence>